<dbReference type="GO" id="GO:0016787">
    <property type="term" value="F:hydrolase activity"/>
    <property type="evidence" value="ECO:0007669"/>
    <property type="project" value="UniProtKB-KW"/>
</dbReference>
<dbReference type="PANTHER" id="PTHR11070">
    <property type="entry name" value="UVRD / RECB / PCRA DNA HELICASE FAMILY MEMBER"/>
    <property type="match status" value="1"/>
</dbReference>
<reference evidence="15 16" key="1">
    <citation type="submission" date="2024-08" db="EMBL/GenBank/DDBJ databases">
        <title>Tateyamaria sp. nov., isolated from marine algae.</title>
        <authorList>
            <person name="Choi B.J."/>
            <person name="Kim J.M."/>
            <person name="Lee J.K."/>
            <person name="Choi D.G."/>
            <person name="Bayburt H."/>
            <person name="Baek J.H."/>
            <person name="Han D.M."/>
            <person name="Jeon C.O."/>
        </authorList>
    </citation>
    <scope>NUCLEOTIDE SEQUENCE [LARGE SCALE GENOMIC DNA]</scope>
    <source>
        <strain evidence="15 16">KMU-156</strain>
    </source>
</reference>
<dbReference type="EC" id="5.6.2.4" evidence="9"/>
<accession>A0ABW8UUZ6</accession>
<comment type="catalytic activity">
    <reaction evidence="8">
        <text>Couples ATP hydrolysis with the unwinding of duplex DNA by translocating in the 3'-5' direction.</text>
        <dbReference type="EC" id="5.6.2.4"/>
    </reaction>
</comment>
<dbReference type="InterPro" id="IPR014016">
    <property type="entry name" value="UvrD-like_ATP-bd"/>
</dbReference>
<dbReference type="PANTHER" id="PTHR11070:SF2">
    <property type="entry name" value="ATP-DEPENDENT DNA HELICASE SRS2"/>
    <property type="match status" value="1"/>
</dbReference>
<gene>
    <name evidence="15" type="ORF">ACERZ8_12875</name>
</gene>
<comment type="caution">
    <text evidence="15">The sequence shown here is derived from an EMBL/GenBank/DDBJ whole genome shotgun (WGS) entry which is preliminary data.</text>
</comment>
<evidence type="ECO:0000259" key="13">
    <source>
        <dbReference type="PROSITE" id="PS51198"/>
    </source>
</evidence>
<dbReference type="PROSITE" id="PS51198">
    <property type="entry name" value="UVRD_HELICASE_ATP_BIND"/>
    <property type="match status" value="1"/>
</dbReference>
<keyword evidence="2 12" id="KW-0547">Nucleotide-binding</keyword>
<evidence type="ECO:0000256" key="6">
    <source>
        <dbReference type="ARBA" id="ARBA00023125"/>
    </source>
</evidence>
<dbReference type="SUPFAM" id="SSF52540">
    <property type="entry name" value="P-loop containing nucleoside triphosphate hydrolases"/>
    <property type="match status" value="1"/>
</dbReference>
<dbReference type="Pfam" id="PF13361">
    <property type="entry name" value="UvrD_C"/>
    <property type="match status" value="2"/>
</dbReference>
<name>A0ABW8UUZ6_9RHOB</name>
<evidence type="ECO:0000256" key="7">
    <source>
        <dbReference type="ARBA" id="ARBA00023235"/>
    </source>
</evidence>
<keyword evidence="16" id="KW-1185">Reference proteome</keyword>
<evidence type="ECO:0000256" key="5">
    <source>
        <dbReference type="ARBA" id="ARBA00022840"/>
    </source>
</evidence>
<dbReference type="PROSITE" id="PS51217">
    <property type="entry name" value="UVRD_HELICASE_CTER"/>
    <property type="match status" value="1"/>
</dbReference>
<dbReference type="Pfam" id="PF00580">
    <property type="entry name" value="UvrD-helicase"/>
    <property type="match status" value="1"/>
</dbReference>
<evidence type="ECO:0000256" key="8">
    <source>
        <dbReference type="ARBA" id="ARBA00034617"/>
    </source>
</evidence>
<feature type="binding site" evidence="12">
    <location>
        <begin position="50"/>
        <end position="57"/>
    </location>
    <ligand>
        <name>ATP</name>
        <dbReference type="ChEBI" id="CHEBI:30616"/>
    </ligand>
</feature>
<evidence type="ECO:0000256" key="11">
    <source>
        <dbReference type="ARBA" id="ARBA00048988"/>
    </source>
</evidence>
<dbReference type="InterPro" id="IPR000212">
    <property type="entry name" value="DNA_helicase_UvrD/REP"/>
</dbReference>
<feature type="domain" description="UvrD-like helicase C-terminal" evidence="14">
    <location>
        <begin position="310"/>
        <end position="533"/>
    </location>
</feature>
<evidence type="ECO:0000259" key="14">
    <source>
        <dbReference type="PROSITE" id="PS51217"/>
    </source>
</evidence>
<evidence type="ECO:0000313" key="15">
    <source>
        <dbReference type="EMBL" id="MFL4470732.1"/>
    </source>
</evidence>
<comment type="catalytic activity">
    <reaction evidence="11">
        <text>ATP + H2O = ADP + phosphate + H(+)</text>
        <dbReference type="Rhea" id="RHEA:13065"/>
        <dbReference type="ChEBI" id="CHEBI:15377"/>
        <dbReference type="ChEBI" id="CHEBI:15378"/>
        <dbReference type="ChEBI" id="CHEBI:30616"/>
        <dbReference type="ChEBI" id="CHEBI:43474"/>
        <dbReference type="ChEBI" id="CHEBI:456216"/>
        <dbReference type="EC" id="5.6.2.4"/>
    </reaction>
</comment>
<keyword evidence="7" id="KW-0413">Isomerase</keyword>
<keyword evidence="5 12" id="KW-0067">ATP-binding</keyword>
<evidence type="ECO:0000256" key="4">
    <source>
        <dbReference type="ARBA" id="ARBA00022806"/>
    </source>
</evidence>
<dbReference type="CDD" id="cd17932">
    <property type="entry name" value="DEXQc_UvrD"/>
    <property type="match status" value="1"/>
</dbReference>
<evidence type="ECO:0000256" key="3">
    <source>
        <dbReference type="ARBA" id="ARBA00022801"/>
    </source>
</evidence>
<dbReference type="Proteomes" id="UP001627408">
    <property type="component" value="Unassembled WGS sequence"/>
</dbReference>
<feature type="domain" description="UvrD-like helicase ATP-binding" evidence="13">
    <location>
        <begin position="29"/>
        <end position="309"/>
    </location>
</feature>
<comment type="similarity">
    <text evidence="1">Belongs to the helicase family. UvrD subfamily.</text>
</comment>
<evidence type="ECO:0000256" key="9">
    <source>
        <dbReference type="ARBA" id="ARBA00034808"/>
    </source>
</evidence>
<dbReference type="GO" id="GO:0004386">
    <property type="term" value="F:helicase activity"/>
    <property type="evidence" value="ECO:0007669"/>
    <property type="project" value="UniProtKB-KW"/>
</dbReference>
<dbReference type="InterPro" id="IPR014017">
    <property type="entry name" value="DNA_helicase_UvrD-like_C"/>
</dbReference>
<keyword evidence="6" id="KW-0238">DNA-binding</keyword>
<evidence type="ECO:0000313" key="16">
    <source>
        <dbReference type="Proteomes" id="UP001627408"/>
    </source>
</evidence>
<sequence>MSSFDEFDAFEGASLSARAMPRQAGAYLEQLNPPQREAVETLDGPVLMLAGAGTGKTRALMARVAHLIVTGRARSNEILAVTFTNKAAKEMQKRLGQTPFELREPVRWMGTFHSICVKLLRRHAELAGLKSNFTILDTDDQIRLMKQLIRAANIDDKRWPARMLANIIDGWKNRALTPDKVPAADGGAYNHKGVELYAQYQARLIELNACDFGDLLLHMVTIFQTHEDVLAQYQRWFKFILVDEYQDTNVAQYLWLRLLAQGHKNICCVGDDDQSIYGWRGAEVGNILRFEKDFPGAHVVRLEQNYRSTPHILGAASGVIAGNQDRLGKTLWTAAKEGELVRLIGHWDGEEEARWIGDEIEALSAGSSSIAQRRENSRSEQMMQEIERLHDRDVFRGLNSREQLVGRLKEHETFLVNESNTNLLWELTTRQQEGLSLEPAFTKFNLDEMAILVRASHQMRAFEDRFLTIGLPYRVIGGPRFYERLEIRDAMAYFRVVVSPEDDLAFERIVNTPKRGWVTRRNRPFRWPRAPMV</sequence>
<dbReference type="Gene3D" id="1.10.486.10">
    <property type="entry name" value="PCRA, domain 4"/>
    <property type="match status" value="1"/>
</dbReference>
<keyword evidence="4 12" id="KW-0347">Helicase</keyword>
<protein>
    <recommendedName>
        <fullName evidence="9">DNA 3'-5' helicase</fullName>
        <ecNumber evidence="9">5.6.2.4</ecNumber>
    </recommendedName>
    <alternativeName>
        <fullName evidence="10">DNA 3'-5' helicase II</fullName>
    </alternativeName>
</protein>
<evidence type="ECO:0000256" key="1">
    <source>
        <dbReference type="ARBA" id="ARBA00009922"/>
    </source>
</evidence>
<organism evidence="15 16">
    <name type="scientific">Tateyamaria armeniaca</name>
    <dbReference type="NCBI Taxonomy" id="2518930"/>
    <lineage>
        <taxon>Bacteria</taxon>
        <taxon>Pseudomonadati</taxon>
        <taxon>Pseudomonadota</taxon>
        <taxon>Alphaproteobacteria</taxon>
        <taxon>Rhodobacterales</taxon>
        <taxon>Roseobacteraceae</taxon>
        <taxon>Tateyamaria</taxon>
    </lineage>
</organism>
<evidence type="ECO:0000256" key="2">
    <source>
        <dbReference type="ARBA" id="ARBA00022741"/>
    </source>
</evidence>
<evidence type="ECO:0000256" key="12">
    <source>
        <dbReference type="PROSITE-ProRule" id="PRU00560"/>
    </source>
</evidence>
<dbReference type="Gene3D" id="1.10.10.160">
    <property type="match status" value="1"/>
</dbReference>
<dbReference type="EMBL" id="JBHDIY010000002">
    <property type="protein sequence ID" value="MFL4470732.1"/>
    <property type="molecule type" value="Genomic_DNA"/>
</dbReference>
<dbReference type="InterPro" id="IPR027417">
    <property type="entry name" value="P-loop_NTPase"/>
</dbReference>
<dbReference type="Gene3D" id="3.40.50.300">
    <property type="entry name" value="P-loop containing nucleotide triphosphate hydrolases"/>
    <property type="match status" value="3"/>
</dbReference>
<proteinExistence type="inferred from homology"/>
<evidence type="ECO:0000256" key="10">
    <source>
        <dbReference type="ARBA" id="ARBA00034923"/>
    </source>
</evidence>
<keyword evidence="3 12" id="KW-0378">Hydrolase</keyword>
<dbReference type="InterPro" id="IPR013986">
    <property type="entry name" value="DExx_box_DNA_helicase_dom_sf"/>
</dbReference>
<dbReference type="RefSeq" id="WP_407592577.1">
    <property type="nucleotide sequence ID" value="NZ_JBHDIY010000002.1"/>
</dbReference>